<sequence>MSIENTTLKGGWVITQGDTSIEKHPDALAAFEKASAGYVGVKFTPVALLATQIVSGKNYAILCKATPATLDPTTTLKIVIVYEDLNGNATITGVRDVLGTDYPVFAANCACSANEVPVLGGWNITIGDTSIDKHPDALAALEKATAGMLGAKYEPIALLGTQIVAGKNYCILCRITPVTLDPKPTMKLVYVYEDTQGNAVITDIKEIIGTPVPGGFIANDGATDLDSNPEVKNAFEKAIKDVFGVDYEPIAYLGYQIVAGKNYLILCESKIVVPDPIPSLTLVTVYEDLDGNCKIINTEPVVL</sequence>
<organism evidence="1 2">
    <name type="scientific">Ruminococcus albus SY3</name>
    <dbReference type="NCBI Taxonomy" id="1341156"/>
    <lineage>
        <taxon>Bacteria</taxon>
        <taxon>Bacillati</taxon>
        <taxon>Bacillota</taxon>
        <taxon>Clostridia</taxon>
        <taxon>Eubacteriales</taxon>
        <taxon>Oscillospiraceae</taxon>
        <taxon>Ruminococcus</taxon>
    </lineage>
</organism>
<gene>
    <name evidence="1" type="ORF">RASY3_13730</name>
</gene>
<reference evidence="1 2" key="1">
    <citation type="submission" date="2013-06" db="EMBL/GenBank/DDBJ databases">
        <title>Rumen cellulosomics: divergent fiber-degrading strategies revealed by comparative genome-wide analysis of six Ruminococcal strains.</title>
        <authorList>
            <person name="Dassa B."/>
            <person name="Borovok I."/>
            <person name="Lamed R."/>
            <person name="Flint H."/>
            <person name="Yeoman C.J."/>
            <person name="White B."/>
            <person name="Bayer E.A."/>
        </authorList>
    </citation>
    <scope>NUCLEOTIDE SEQUENCE [LARGE SCALE GENOMIC DNA]</scope>
    <source>
        <strain evidence="1 2">SY3</strain>
    </source>
</reference>
<keyword evidence="2" id="KW-1185">Reference proteome</keyword>
<dbReference type="OrthoDB" id="6505153at2"/>
<evidence type="ECO:0000313" key="1">
    <source>
        <dbReference type="EMBL" id="EXM37596.1"/>
    </source>
</evidence>
<evidence type="ECO:0000313" key="2">
    <source>
        <dbReference type="Proteomes" id="UP000021369"/>
    </source>
</evidence>
<dbReference type="RefSeq" id="WP_037289121.1">
    <property type="nucleotide sequence ID" value="NZ_JEOB01000004.1"/>
</dbReference>
<dbReference type="EMBL" id="JEOB01000004">
    <property type="protein sequence ID" value="EXM37596.1"/>
    <property type="molecule type" value="Genomic_DNA"/>
</dbReference>
<dbReference type="Proteomes" id="UP000021369">
    <property type="component" value="Unassembled WGS sequence"/>
</dbReference>
<dbReference type="PATRIC" id="fig|1341156.4.peg.3770"/>
<protein>
    <submittedName>
        <fullName evidence="1">Uncharacterized protein</fullName>
    </submittedName>
</protein>
<accession>A0A011VQS2</accession>
<dbReference type="AlphaFoldDB" id="A0A011VQS2"/>
<comment type="caution">
    <text evidence="1">The sequence shown here is derived from an EMBL/GenBank/DDBJ whole genome shotgun (WGS) entry which is preliminary data.</text>
</comment>
<proteinExistence type="predicted"/>
<name>A0A011VQS2_RUMAL</name>